<dbReference type="RefSeq" id="WP_122114051.1">
    <property type="nucleotide sequence ID" value="NZ_QOKZ01000010.1"/>
</dbReference>
<keyword evidence="2" id="KW-1185">Reference proteome</keyword>
<proteinExistence type="predicted"/>
<dbReference type="Proteomes" id="UP000273516">
    <property type="component" value="Unassembled WGS sequence"/>
</dbReference>
<dbReference type="EMBL" id="QOKZ01000010">
    <property type="protein sequence ID" value="RMC32081.1"/>
    <property type="molecule type" value="Genomic_DNA"/>
</dbReference>
<reference evidence="1 2" key="1">
    <citation type="submission" date="2018-07" db="EMBL/GenBank/DDBJ databases">
        <authorList>
            <person name="Zhang Y."/>
            <person name="Wang L."/>
            <person name="Ma S."/>
        </authorList>
    </citation>
    <scope>NUCLEOTIDE SEQUENCE [LARGE SCALE GENOMIC DNA]</scope>
    <source>
        <strain evidence="1 2">4-2</strain>
    </source>
</reference>
<dbReference type="AlphaFoldDB" id="A0A3M0M3N8"/>
<dbReference type="OrthoDB" id="7777841at2"/>
<accession>A0A3M0M3N8</accession>
<comment type="caution">
    <text evidence="1">The sequence shown here is derived from an EMBL/GenBank/DDBJ whole genome shotgun (WGS) entry which is preliminary data.</text>
</comment>
<organism evidence="1 2">
    <name type="scientific">Paracoccus alkanivorans</name>
    <dbReference type="NCBI Taxonomy" id="2116655"/>
    <lineage>
        <taxon>Bacteria</taxon>
        <taxon>Pseudomonadati</taxon>
        <taxon>Pseudomonadota</taxon>
        <taxon>Alphaproteobacteria</taxon>
        <taxon>Rhodobacterales</taxon>
        <taxon>Paracoccaceae</taxon>
        <taxon>Paracoccus</taxon>
    </lineage>
</organism>
<name>A0A3M0M3N8_9RHOB</name>
<protein>
    <submittedName>
        <fullName evidence="1">Uncharacterized protein</fullName>
    </submittedName>
</protein>
<evidence type="ECO:0000313" key="1">
    <source>
        <dbReference type="EMBL" id="RMC32081.1"/>
    </source>
</evidence>
<gene>
    <name evidence="1" type="ORF">C9E81_19595</name>
</gene>
<sequence length="95" mass="10433">MIYDGLSCEAAADPLPGPLDLLCQAVADELGDDTHLFRLVLLSANSNGMRARLDRLEDGASRPGPEIEFSVMDRELAPRDYRKFAASLVRISLNE</sequence>
<evidence type="ECO:0000313" key="2">
    <source>
        <dbReference type="Proteomes" id="UP000273516"/>
    </source>
</evidence>